<comment type="caution">
    <text evidence="1">The sequence shown here is derived from an EMBL/GenBank/DDBJ whole genome shotgun (WGS) entry which is preliminary data.</text>
</comment>
<dbReference type="AlphaFoldDB" id="T4VRA2"/>
<dbReference type="PATRIC" id="fig|1233171.3.peg.76"/>
<gene>
    <name evidence="1" type="ORF">C672_0115</name>
</gene>
<sequence>MNPDKIYVLNKGQVVESGSHEELLSKKGVYYNIFQRTLSN</sequence>
<reference evidence="1 2" key="1">
    <citation type="submission" date="2013-06" db="EMBL/GenBank/DDBJ databases">
        <authorList>
            <person name="Walk S."/>
            <person name="Aronoff D."/>
            <person name="Young V.Y."/>
            <person name="Marsh J."/>
            <person name="Harrison L."/>
            <person name="Daugherty S.C."/>
            <person name="Shefchek K.A."/>
            <person name="Hine E.E."/>
            <person name="Tallon L.J."/>
            <person name="Sadzewicz L.K."/>
            <person name="Rasko D.A."/>
        </authorList>
    </citation>
    <scope>NUCLEOTIDE SEQUENCE [LARGE SCALE GENOMIC DNA]</scope>
    <source>
        <strain evidence="1 2">ATCC 638</strain>
    </source>
</reference>
<dbReference type="Gene3D" id="3.40.50.300">
    <property type="entry name" value="P-loop containing nucleotide triphosphate hydrolases"/>
    <property type="match status" value="1"/>
</dbReference>
<accession>T4VRA2</accession>
<dbReference type="InterPro" id="IPR027417">
    <property type="entry name" value="P-loop_NTPase"/>
</dbReference>
<dbReference type="EMBL" id="AVNC01000004">
    <property type="protein sequence ID" value="EQK46244.1"/>
    <property type="molecule type" value="Genomic_DNA"/>
</dbReference>
<dbReference type="Proteomes" id="UP000015688">
    <property type="component" value="Unassembled WGS sequence"/>
</dbReference>
<name>T4VRA2_PARBF</name>
<evidence type="ECO:0000313" key="1">
    <source>
        <dbReference type="EMBL" id="EQK46244.1"/>
    </source>
</evidence>
<organism evidence="1 2">
    <name type="scientific">Paraclostridium bifermentans ATCC 638 = DSM 14991</name>
    <dbReference type="NCBI Taxonomy" id="1233171"/>
    <lineage>
        <taxon>Bacteria</taxon>
        <taxon>Bacillati</taxon>
        <taxon>Bacillota</taxon>
        <taxon>Clostridia</taxon>
        <taxon>Peptostreptococcales</taxon>
        <taxon>Peptostreptococcaceae</taxon>
        <taxon>Paraclostridium</taxon>
    </lineage>
</organism>
<protein>
    <submittedName>
        <fullName evidence="1">Uncharacterized protein</fullName>
    </submittedName>
</protein>
<proteinExistence type="predicted"/>
<evidence type="ECO:0000313" key="2">
    <source>
        <dbReference type="Proteomes" id="UP000015688"/>
    </source>
</evidence>
<dbReference type="SUPFAM" id="SSF52540">
    <property type="entry name" value="P-loop containing nucleoside triphosphate hydrolases"/>
    <property type="match status" value="1"/>
</dbReference>